<name>A0A4D9DZN1_9SAUR</name>
<dbReference type="EMBL" id="QXTE01000154">
    <property type="protein sequence ID" value="TFK03676.1"/>
    <property type="molecule type" value="Genomic_DNA"/>
</dbReference>
<reference evidence="2 3" key="1">
    <citation type="submission" date="2019-04" db="EMBL/GenBank/DDBJ databases">
        <title>Draft genome of the big-headed turtle Platysternon megacephalum.</title>
        <authorList>
            <person name="Gong S."/>
        </authorList>
    </citation>
    <scope>NUCLEOTIDE SEQUENCE [LARGE SCALE GENOMIC DNA]</scope>
    <source>
        <strain evidence="2">DO16091913</strain>
        <tissue evidence="2">Muscle</tissue>
    </source>
</reference>
<dbReference type="GO" id="GO:1990904">
    <property type="term" value="C:ribonucleoprotein complex"/>
    <property type="evidence" value="ECO:0007669"/>
    <property type="project" value="UniProtKB-KW"/>
</dbReference>
<feature type="region of interest" description="Disordered" evidence="1">
    <location>
        <begin position="70"/>
        <end position="98"/>
    </location>
</feature>
<evidence type="ECO:0000313" key="2">
    <source>
        <dbReference type="EMBL" id="TFK03676.1"/>
    </source>
</evidence>
<reference evidence="2 3" key="2">
    <citation type="submission" date="2019-04" db="EMBL/GenBank/DDBJ databases">
        <title>The genome sequence of big-headed turtle.</title>
        <authorList>
            <person name="Gong S."/>
        </authorList>
    </citation>
    <scope>NUCLEOTIDE SEQUENCE [LARGE SCALE GENOMIC DNA]</scope>
    <source>
        <strain evidence="2">DO16091913</strain>
        <tissue evidence="2">Muscle</tissue>
    </source>
</reference>
<gene>
    <name evidence="2" type="ORF">DR999_PMT13905</name>
</gene>
<dbReference type="AlphaFoldDB" id="A0A4D9DZN1"/>
<accession>A0A4D9DZN1</accession>
<organism evidence="2 3">
    <name type="scientific">Platysternon megacephalum</name>
    <name type="common">big-headed turtle</name>
    <dbReference type="NCBI Taxonomy" id="55544"/>
    <lineage>
        <taxon>Eukaryota</taxon>
        <taxon>Metazoa</taxon>
        <taxon>Chordata</taxon>
        <taxon>Craniata</taxon>
        <taxon>Vertebrata</taxon>
        <taxon>Euteleostomi</taxon>
        <taxon>Archelosauria</taxon>
        <taxon>Testudinata</taxon>
        <taxon>Testudines</taxon>
        <taxon>Cryptodira</taxon>
        <taxon>Durocryptodira</taxon>
        <taxon>Testudinoidea</taxon>
        <taxon>Platysternidae</taxon>
        <taxon>Platysternon</taxon>
    </lineage>
</organism>
<protein>
    <submittedName>
        <fullName evidence="2">Heterogeneous nuclear ribonucleoprotein L-like</fullName>
    </submittedName>
</protein>
<comment type="caution">
    <text evidence="2">The sequence shown here is derived from an EMBL/GenBank/DDBJ whole genome shotgun (WGS) entry which is preliminary data.</text>
</comment>
<sequence>MDGNTSSNALLNHVYFGEGPQSLWRADEAAWRSRACRVLHALGGHNIGKICQVDLSLLLKGEERNASILSTMRLDSRRPTDKPLLSHHRKEKHLPESPVFNLTAAERESDSPPQYFSVMLQLLDFVKNEFKKMSYFFPSIPD</sequence>
<proteinExistence type="predicted"/>
<evidence type="ECO:0000256" key="1">
    <source>
        <dbReference type="SAM" id="MobiDB-lite"/>
    </source>
</evidence>
<evidence type="ECO:0000313" key="3">
    <source>
        <dbReference type="Proteomes" id="UP000297703"/>
    </source>
</evidence>
<keyword evidence="3" id="KW-1185">Reference proteome</keyword>
<dbReference type="Proteomes" id="UP000297703">
    <property type="component" value="Unassembled WGS sequence"/>
</dbReference>
<keyword evidence="2" id="KW-0687">Ribonucleoprotein</keyword>